<dbReference type="SMART" id="SM00422">
    <property type="entry name" value="HTH_MERR"/>
    <property type="match status" value="1"/>
</dbReference>
<dbReference type="PRINTS" id="PR00040">
    <property type="entry name" value="HTHMERR"/>
</dbReference>
<dbReference type="PANTHER" id="PTHR30204">
    <property type="entry name" value="REDOX-CYCLING DRUG-SENSING TRANSCRIPTIONAL ACTIVATOR SOXR"/>
    <property type="match status" value="1"/>
</dbReference>
<gene>
    <name evidence="3" type="primary">hmrR1</name>
    <name evidence="3" type="ORF">AHOG_13960</name>
</gene>
<dbReference type="PROSITE" id="PS00552">
    <property type="entry name" value="HTH_MERR_1"/>
    <property type="match status" value="1"/>
</dbReference>
<dbReference type="Gene3D" id="1.10.1660.10">
    <property type="match status" value="1"/>
</dbReference>
<keyword evidence="1" id="KW-0238">DNA-binding</keyword>
<dbReference type="KEGG" id="ahg:AHOG_13960"/>
<evidence type="ECO:0000256" key="1">
    <source>
        <dbReference type="ARBA" id="ARBA00023125"/>
    </source>
</evidence>
<evidence type="ECO:0000313" key="4">
    <source>
        <dbReference type="Proteomes" id="UP000204221"/>
    </source>
</evidence>
<protein>
    <submittedName>
        <fullName evidence="3">HTH-type transcriptional regulator HmrR</fullName>
    </submittedName>
</protein>
<proteinExistence type="predicted"/>
<keyword evidence="4" id="KW-1185">Reference proteome</keyword>
<name>A0A221W3M7_9PSEU</name>
<dbReference type="OrthoDB" id="4567915at2"/>
<dbReference type="Pfam" id="PF13411">
    <property type="entry name" value="MerR_1"/>
    <property type="match status" value="1"/>
</dbReference>
<dbReference type="InterPro" id="IPR009061">
    <property type="entry name" value="DNA-bd_dom_put_sf"/>
</dbReference>
<dbReference type="GO" id="GO:0003677">
    <property type="term" value="F:DNA binding"/>
    <property type="evidence" value="ECO:0007669"/>
    <property type="project" value="UniProtKB-KW"/>
</dbReference>
<dbReference type="AlphaFoldDB" id="A0A221W3M7"/>
<sequence>MRIGELSRRTGVSERSLRYYEQQGLLGPRRRPSGYREYVESDLDVVRRIRTLLAAGLSTAIIAEVLPCMVDDGERLVPACPELAVELDRERDRITGHIDELTDARAMLTEIIAATAASHPAADDCEVLDAAAGPRRRQPVAR</sequence>
<accession>A0A221W3M7</accession>
<reference evidence="3 4" key="1">
    <citation type="submission" date="2017-07" db="EMBL/GenBank/DDBJ databases">
        <title>Complete genome sequence of Actinoalloteichus hoggarensis DSM 45943, type strain of Actinoalloteichus hoggarensis.</title>
        <authorList>
            <person name="Ruckert C."/>
            <person name="Nouioui I."/>
            <person name="Willmese J."/>
            <person name="van Wezel G."/>
            <person name="Klenk H.-P."/>
            <person name="Kalinowski J."/>
            <person name="Zotchev S.B."/>
        </authorList>
    </citation>
    <scope>NUCLEOTIDE SEQUENCE [LARGE SCALE GENOMIC DNA]</scope>
    <source>
        <strain evidence="3 4">DSM 45943</strain>
    </source>
</reference>
<dbReference type="CDD" id="cd01282">
    <property type="entry name" value="HTH_MerR-like_sg3"/>
    <property type="match status" value="1"/>
</dbReference>
<dbReference type="PANTHER" id="PTHR30204:SF97">
    <property type="entry name" value="MERR FAMILY REGULATORY PROTEIN"/>
    <property type="match status" value="1"/>
</dbReference>
<dbReference type="Proteomes" id="UP000204221">
    <property type="component" value="Chromosome"/>
</dbReference>
<dbReference type="PROSITE" id="PS50937">
    <property type="entry name" value="HTH_MERR_2"/>
    <property type="match status" value="1"/>
</dbReference>
<evidence type="ECO:0000313" key="3">
    <source>
        <dbReference type="EMBL" id="ASO20435.1"/>
    </source>
</evidence>
<feature type="domain" description="HTH merR-type" evidence="2">
    <location>
        <begin position="1"/>
        <end position="68"/>
    </location>
</feature>
<dbReference type="InterPro" id="IPR000551">
    <property type="entry name" value="MerR-type_HTH_dom"/>
</dbReference>
<evidence type="ECO:0000259" key="2">
    <source>
        <dbReference type="PROSITE" id="PS50937"/>
    </source>
</evidence>
<dbReference type="EMBL" id="CP022521">
    <property type="protein sequence ID" value="ASO20435.1"/>
    <property type="molecule type" value="Genomic_DNA"/>
</dbReference>
<dbReference type="GO" id="GO:0003700">
    <property type="term" value="F:DNA-binding transcription factor activity"/>
    <property type="evidence" value="ECO:0007669"/>
    <property type="project" value="InterPro"/>
</dbReference>
<dbReference type="RefSeq" id="WP_093941759.1">
    <property type="nucleotide sequence ID" value="NZ_CP022521.1"/>
</dbReference>
<dbReference type="InterPro" id="IPR047057">
    <property type="entry name" value="MerR_fam"/>
</dbReference>
<organism evidence="3 4">
    <name type="scientific">Actinoalloteichus hoggarensis</name>
    <dbReference type="NCBI Taxonomy" id="1470176"/>
    <lineage>
        <taxon>Bacteria</taxon>
        <taxon>Bacillati</taxon>
        <taxon>Actinomycetota</taxon>
        <taxon>Actinomycetes</taxon>
        <taxon>Pseudonocardiales</taxon>
        <taxon>Pseudonocardiaceae</taxon>
        <taxon>Actinoalloteichus</taxon>
    </lineage>
</organism>
<dbReference type="SUPFAM" id="SSF46955">
    <property type="entry name" value="Putative DNA-binding domain"/>
    <property type="match status" value="1"/>
</dbReference>